<proteinExistence type="predicted"/>
<sequence>MTAKKGVARFPVNSQLGSMFGPKDRVVLTVDGRREKVSLKAEPRGFGEGDEVFVTPDTFDLPDRQQINGFAEKTTAFAARMRWLFQTTAGVITLVGLVLALIAAGINIALQVGEIAPVFVVGSDGVGVLKAVVLVLGIGGVVTVFLTSLLSK</sequence>
<dbReference type="Proteomes" id="UP001323798">
    <property type="component" value="Chromosome"/>
</dbReference>
<dbReference type="EMBL" id="CP139368">
    <property type="protein sequence ID" value="WPR91320.1"/>
    <property type="molecule type" value="Genomic_DNA"/>
</dbReference>
<keyword evidence="1" id="KW-0812">Transmembrane</keyword>
<evidence type="ECO:0000313" key="3">
    <source>
        <dbReference type="Proteomes" id="UP001323798"/>
    </source>
</evidence>
<organism evidence="2 3">
    <name type="scientific">Microbacterium rhizosphaerae</name>
    <dbReference type="NCBI Taxonomy" id="1678237"/>
    <lineage>
        <taxon>Bacteria</taxon>
        <taxon>Bacillati</taxon>
        <taxon>Actinomycetota</taxon>
        <taxon>Actinomycetes</taxon>
        <taxon>Micrococcales</taxon>
        <taxon>Microbacteriaceae</taxon>
        <taxon>Microbacterium</taxon>
    </lineage>
</organism>
<evidence type="ECO:0000256" key="1">
    <source>
        <dbReference type="SAM" id="Phobius"/>
    </source>
</evidence>
<gene>
    <name evidence="2" type="ORF">SM116_08605</name>
</gene>
<feature type="transmembrane region" description="Helical" evidence="1">
    <location>
        <begin position="128"/>
        <end position="150"/>
    </location>
</feature>
<keyword evidence="3" id="KW-1185">Reference proteome</keyword>
<dbReference type="RefSeq" id="WP_320944021.1">
    <property type="nucleotide sequence ID" value="NZ_BAABEU010000007.1"/>
</dbReference>
<reference evidence="2 3" key="1">
    <citation type="submission" date="2023-11" db="EMBL/GenBank/DDBJ databases">
        <title>Genome sequence of Microbacterium rhizosphaerae KACC 19337.</title>
        <authorList>
            <person name="Choi H."/>
            <person name="Kim S."/>
            <person name="Kim Y."/>
            <person name="Kwon S.-W."/>
            <person name="Heo J."/>
        </authorList>
    </citation>
    <scope>NUCLEOTIDE SEQUENCE [LARGE SCALE GENOMIC DNA]</scope>
    <source>
        <strain evidence="2 3">KACC 19337</strain>
    </source>
</reference>
<keyword evidence="1" id="KW-1133">Transmembrane helix</keyword>
<name>A0ABZ0SSA7_9MICO</name>
<feature type="transmembrane region" description="Helical" evidence="1">
    <location>
        <begin position="83"/>
        <end position="108"/>
    </location>
</feature>
<keyword evidence="1" id="KW-0472">Membrane</keyword>
<evidence type="ECO:0000313" key="2">
    <source>
        <dbReference type="EMBL" id="WPR91320.1"/>
    </source>
</evidence>
<accession>A0ABZ0SSA7</accession>
<protein>
    <submittedName>
        <fullName evidence="2">Uncharacterized protein</fullName>
    </submittedName>
</protein>